<keyword evidence="1" id="KW-0812">Transmembrane</keyword>
<keyword evidence="1" id="KW-1133">Transmembrane helix</keyword>
<organism evidence="3">
    <name type="scientific">Streptomyces sp. NBC_00060</name>
    <dbReference type="NCBI Taxonomy" id="2975636"/>
    <lineage>
        <taxon>Bacteria</taxon>
        <taxon>Bacillati</taxon>
        <taxon>Actinomycetota</taxon>
        <taxon>Actinomycetes</taxon>
        <taxon>Kitasatosporales</taxon>
        <taxon>Streptomycetaceae</taxon>
        <taxon>Streptomyces</taxon>
    </lineage>
</organism>
<dbReference type="InterPro" id="IPR000326">
    <property type="entry name" value="PAP2/HPO"/>
</dbReference>
<name>A0AAU2H8K0_9ACTN</name>
<keyword evidence="1" id="KW-0472">Membrane</keyword>
<sequence>MPIAAPPTRTPALAIGPARAGATLAALSGLLLALVAAGWGPLMTQDRAVADGLHKRAVAEPGLTHVNRVLTDWVWDTWTMRALLAVVVVALFVRGGRPLALWAAATSALGTFVQQSLKAALGRERPSWPDPVDSASYAAFPSGHALTVTVTFGLLLWLTAARGARPAVRRAVAAAGAVSVLGVGFTRVYLGVHWLSDVVGGWLIGAALVALSVAAYGRWGANRPHPADGA</sequence>
<feature type="domain" description="Phosphatidic acid phosphatase type 2/haloperoxidase" evidence="2">
    <location>
        <begin position="99"/>
        <end position="213"/>
    </location>
</feature>
<dbReference type="EMBL" id="CP108253">
    <property type="protein sequence ID" value="WTU43819.1"/>
    <property type="molecule type" value="Genomic_DNA"/>
</dbReference>
<dbReference type="Pfam" id="PF01569">
    <property type="entry name" value="PAP2"/>
    <property type="match status" value="1"/>
</dbReference>
<feature type="transmembrane region" description="Helical" evidence="1">
    <location>
        <begin position="198"/>
        <end position="216"/>
    </location>
</feature>
<reference evidence="3" key="1">
    <citation type="submission" date="2022-10" db="EMBL/GenBank/DDBJ databases">
        <title>The complete genomes of actinobacterial strains from the NBC collection.</title>
        <authorList>
            <person name="Joergensen T.S."/>
            <person name="Alvarez Arevalo M."/>
            <person name="Sterndorff E.B."/>
            <person name="Faurdal D."/>
            <person name="Vuksanovic O."/>
            <person name="Mourched A.-S."/>
            <person name="Charusanti P."/>
            <person name="Shaw S."/>
            <person name="Blin K."/>
            <person name="Weber T."/>
        </authorList>
    </citation>
    <scope>NUCLEOTIDE SEQUENCE</scope>
    <source>
        <strain evidence="3">NBC_00060</strain>
    </source>
</reference>
<evidence type="ECO:0000259" key="2">
    <source>
        <dbReference type="SMART" id="SM00014"/>
    </source>
</evidence>
<evidence type="ECO:0000256" key="1">
    <source>
        <dbReference type="SAM" id="Phobius"/>
    </source>
</evidence>
<accession>A0AAU2H8K0</accession>
<dbReference type="PANTHER" id="PTHR14969:SF13">
    <property type="entry name" value="AT30094P"/>
    <property type="match status" value="1"/>
</dbReference>
<proteinExistence type="predicted"/>
<dbReference type="SMART" id="SM00014">
    <property type="entry name" value="acidPPc"/>
    <property type="match status" value="1"/>
</dbReference>
<gene>
    <name evidence="3" type="ORF">OHV25_31705</name>
</gene>
<feature type="transmembrane region" description="Helical" evidence="1">
    <location>
        <begin position="171"/>
        <end position="192"/>
    </location>
</feature>
<dbReference type="CDD" id="cd03392">
    <property type="entry name" value="PAP2_like_2"/>
    <property type="match status" value="1"/>
</dbReference>
<dbReference type="SUPFAM" id="SSF48317">
    <property type="entry name" value="Acid phosphatase/Vanadium-dependent haloperoxidase"/>
    <property type="match status" value="1"/>
</dbReference>
<feature type="transmembrane region" description="Helical" evidence="1">
    <location>
        <begin position="137"/>
        <end position="159"/>
    </location>
</feature>
<dbReference type="Gene3D" id="1.20.144.10">
    <property type="entry name" value="Phosphatidic acid phosphatase type 2/haloperoxidase"/>
    <property type="match status" value="1"/>
</dbReference>
<feature type="transmembrane region" description="Helical" evidence="1">
    <location>
        <begin position="20"/>
        <end position="39"/>
    </location>
</feature>
<evidence type="ECO:0000313" key="3">
    <source>
        <dbReference type="EMBL" id="WTU43819.1"/>
    </source>
</evidence>
<dbReference type="AlphaFoldDB" id="A0AAU2H8K0"/>
<dbReference type="PANTHER" id="PTHR14969">
    <property type="entry name" value="SPHINGOSINE-1-PHOSPHATE PHOSPHOHYDROLASE"/>
    <property type="match status" value="1"/>
</dbReference>
<protein>
    <submittedName>
        <fullName evidence="3">Phosphatase PAP2 family protein</fullName>
    </submittedName>
</protein>
<dbReference type="InterPro" id="IPR036938">
    <property type="entry name" value="PAP2/HPO_sf"/>
</dbReference>